<dbReference type="Gene3D" id="3.40.50.880">
    <property type="match status" value="1"/>
</dbReference>
<dbReference type="EMBL" id="UINC01035849">
    <property type="protein sequence ID" value="SVB28906.1"/>
    <property type="molecule type" value="Genomic_DNA"/>
</dbReference>
<name>A0A382CRW7_9ZZZZ</name>
<feature type="non-terminal residue" evidence="1">
    <location>
        <position position="180"/>
    </location>
</feature>
<protein>
    <recommendedName>
        <fullName evidence="2">Cyanophycinase</fullName>
    </recommendedName>
</protein>
<evidence type="ECO:0000313" key="1">
    <source>
        <dbReference type="EMBL" id="SVB28906.1"/>
    </source>
</evidence>
<sequence length="180" mass="18397">VTFSTLLVALFVCCGPVSTESEGTYEALDPCPVPRPGVLVGGLIGSGDDALVTPTRVLVLMGGGGEDDLASRRFVESAGGGDIVILRASGSLTSYPSYFTATLAPQPVPETVVTLLTVIPQEGADPAVLCWVNRAEAVWLAGGDQWDYLGLWPPELHTGLSKVSERGGAVGGTSAGAVAL</sequence>
<gene>
    <name evidence="1" type="ORF">METZ01_LOCUS181760</name>
</gene>
<feature type="non-terminal residue" evidence="1">
    <location>
        <position position="1"/>
    </location>
</feature>
<reference evidence="1" key="1">
    <citation type="submission" date="2018-05" db="EMBL/GenBank/DDBJ databases">
        <authorList>
            <person name="Lanie J.A."/>
            <person name="Ng W.-L."/>
            <person name="Kazmierczak K.M."/>
            <person name="Andrzejewski T.M."/>
            <person name="Davidsen T.M."/>
            <person name="Wayne K.J."/>
            <person name="Tettelin H."/>
            <person name="Glass J.I."/>
            <person name="Rusch D."/>
            <person name="Podicherti R."/>
            <person name="Tsui H.-C.T."/>
            <person name="Winkler M.E."/>
        </authorList>
    </citation>
    <scope>NUCLEOTIDE SEQUENCE</scope>
</reference>
<proteinExistence type="predicted"/>
<organism evidence="1">
    <name type="scientific">marine metagenome</name>
    <dbReference type="NCBI Taxonomy" id="408172"/>
    <lineage>
        <taxon>unclassified sequences</taxon>
        <taxon>metagenomes</taxon>
        <taxon>ecological metagenomes</taxon>
    </lineage>
</organism>
<dbReference type="AlphaFoldDB" id="A0A382CRW7"/>
<accession>A0A382CRW7</accession>
<dbReference type="InterPro" id="IPR029062">
    <property type="entry name" value="Class_I_gatase-like"/>
</dbReference>
<evidence type="ECO:0008006" key="2">
    <source>
        <dbReference type="Google" id="ProtNLM"/>
    </source>
</evidence>